<reference evidence="1 2" key="1">
    <citation type="submission" date="2014-11" db="EMBL/GenBank/DDBJ databases">
        <authorList>
            <person name="Wibberg Daniel"/>
        </authorList>
    </citation>
    <scope>NUCLEOTIDE SEQUENCE [LARGE SCALE GENOMIC DNA]</scope>
    <source>
        <strain evidence="1">Rhizoctonia solani AG1-IB 7/3/14</strain>
    </source>
</reference>
<dbReference type="EMBL" id="LN679710">
    <property type="protein sequence ID" value="CEL62127.1"/>
    <property type="molecule type" value="Genomic_DNA"/>
</dbReference>
<dbReference type="SUPFAM" id="SSF52540">
    <property type="entry name" value="P-loop containing nucleoside triphosphate hydrolases"/>
    <property type="match status" value="1"/>
</dbReference>
<gene>
    <name evidence="1" type="ORF">RSOLAG1IB_12502</name>
</gene>
<dbReference type="STRING" id="1108050.A0A0B7G122"/>
<dbReference type="PANTHER" id="PTHR46411">
    <property type="entry name" value="FAMILY ATPASE, PUTATIVE-RELATED"/>
    <property type="match status" value="1"/>
</dbReference>
<dbReference type="OrthoDB" id="10042665at2759"/>
<proteinExistence type="predicted"/>
<organism evidence="1 2">
    <name type="scientific">Thanatephorus cucumeris (strain AG1-IB / isolate 7/3/14)</name>
    <name type="common">Lettuce bottom rot fungus</name>
    <name type="synonym">Rhizoctonia solani</name>
    <dbReference type="NCBI Taxonomy" id="1108050"/>
    <lineage>
        <taxon>Eukaryota</taxon>
        <taxon>Fungi</taxon>
        <taxon>Dikarya</taxon>
        <taxon>Basidiomycota</taxon>
        <taxon>Agaricomycotina</taxon>
        <taxon>Agaricomycetes</taxon>
        <taxon>Cantharellales</taxon>
        <taxon>Ceratobasidiaceae</taxon>
        <taxon>Rhizoctonia</taxon>
        <taxon>Rhizoctonia solani AG-1</taxon>
    </lineage>
</organism>
<name>A0A0B7G122_THACB</name>
<accession>A0A0B7G122</accession>
<protein>
    <recommendedName>
        <fullName evidence="3">ATPase AAA-type core domain-containing protein</fullName>
    </recommendedName>
</protein>
<dbReference type="AlphaFoldDB" id="A0A0B7G122"/>
<sequence length="129" mass="14783">MLEYHSGIVILTTNRVRTIDDAFRSRVSLALKYQDLDYGSRKMLWEQFLLRADASLEGHETSSAPFDFTLQDIDTLAQKEINGRVIKHVVRTSQALAFSDGERISPGHVRRVWRILDAFEDDLSHTACM</sequence>
<dbReference type="InterPro" id="IPR027417">
    <property type="entry name" value="P-loop_NTPase"/>
</dbReference>
<evidence type="ECO:0000313" key="2">
    <source>
        <dbReference type="Proteomes" id="UP000059188"/>
    </source>
</evidence>
<dbReference type="Proteomes" id="UP000059188">
    <property type="component" value="Unassembled WGS sequence"/>
</dbReference>
<evidence type="ECO:0000313" key="1">
    <source>
        <dbReference type="EMBL" id="CEL62127.1"/>
    </source>
</evidence>
<dbReference type="PANTHER" id="PTHR46411:SF3">
    <property type="entry name" value="AAA+ ATPASE DOMAIN-CONTAINING PROTEIN"/>
    <property type="match status" value="1"/>
</dbReference>
<evidence type="ECO:0008006" key="3">
    <source>
        <dbReference type="Google" id="ProtNLM"/>
    </source>
</evidence>
<keyword evidence="2" id="KW-1185">Reference proteome</keyword>